<dbReference type="AlphaFoldDB" id="A0A6A6DAX8"/>
<organism evidence="1 2">
    <name type="scientific">Zopfia rhizophila CBS 207.26</name>
    <dbReference type="NCBI Taxonomy" id="1314779"/>
    <lineage>
        <taxon>Eukaryota</taxon>
        <taxon>Fungi</taxon>
        <taxon>Dikarya</taxon>
        <taxon>Ascomycota</taxon>
        <taxon>Pezizomycotina</taxon>
        <taxon>Dothideomycetes</taxon>
        <taxon>Dothideomycetes incertae sedis</taxon>
        <taxon>Zopfiaceae</taxon>
        <taxon>Zopfia</taxon>
    </lineage>
</organism>
<gene>
    <name evidence="1" type="ORF">K469DRAFT_613205</name>
</gene>
<protein>
    <submittedName>
        <fullName evidence="1">Uncharacterized protein</fullName>
    </submittedName>
</protein>
<feature type="non-terminal residue" evidence="1">
    <location>
        <position position="1"/>
    </location>
</feature>
<proteinExistence type="predicted"/>
<dbReference type="OrthoDB" id="5098061at2759"/>
<accession>A0A6A6DAX8</accession>
<dbReference type="EMBL" id="ML994770">
    <property type="protein sequence ID" value="KAF2174796.1"/>
    <property type="molecule type" value="Genomic_DNA"/>
</dbReference>
<reference evidence="1" key="1">
    <citation type="journal article" date="2020" name="Stud. Mycol.">
        <title>101 Dothideomycetes genomes: a test case for predicting lifestyles and emergence of pathogens.</title>
        <authorList>
            <person name="Haridas S."/>
            <person name="Albert R."/>
            <person name="Binder M."/>
            <person name="Bloem J."/>
            <person name="Labutti K."/>
            <person name="Salamov A."/>
            <person name="Andreopoulos B."/>
            <person name="Baker S."/>
            <person name="Barry K."/>
            <person name="Bills G."/>
            <person name="Bluhm B."/>
            <person name="Cannon C."/>
            <person name="Castanera R."/>
            <person name="Culley D."/>
            <person name="Daum C."/>
            <person name="Ezra D."/>
            <person name="Gonzalez J."/>
            <person name="Henrissat B."/>
            <person name="Kuo A."/>
            <person name="Liang C."/>
            <person name="Lipzen A."/>
            <person name="Lutzoni F."/>
            <person name="Magnuson J."/>
            <person name="Mondo S."/>
            <person name="Nolan M."/>
            <person name="Ohm R."/>
            <person name="Pangilinan J."/>
            <person name="Park H.-J."/>
            <person name="Ramirez L."/>
            <person name="Alfaro M."/>
            <person name="Sun H."/>
            <person name="Tritt A."/>
            <person name="Yoshinaga Y."/>
            <person name="Zwiers L.-H."/>
            <person name="Turgeon B."/>
            <person name="Goodwin S."/>
            <person name="Spatafora J."/>
            <person name="Crous P."/>
            <person name="Grigoriev I."/>
        </authorList>
    </citation>
    <scope>NUCLEOTIDE SEQUENCE</scope>
    <source>
        <strain evidence="1">CBS 207.26</strain>
    </source>
</reference>
<sequence>ALYTNGLCQLRTKLEYKYTLNNVDTILYALAVDINCVNIYSSNLNDKLTCFYSNIKYSICYRLDDFFITKGIITAALVLLELEANISSYIIVK</sequence>
<keyword evidence="2" id="KW-1185">Reference proteome</keyword>
<evidence type="ECO:0000313" key="2">
    <source>
        <dbReference type="Proteomes" id="UP000800200"/>
    </source>
</evidence>
<name>A0A6A6DAX8_9PEZI</name>
<dbReference type="Proteomes" id="UP000800200">
    <property type="component" value="Unassembled WGS sequence"/>
</dbReference>
<evidence type="ECO:0000313" key="1">
    <source>
        <dbReference type="EMBL" id="KAF2174796.1"/>
    </source>
</evidence>